<keyword evidence="4" id="KW-0274">FAD</keyword>
<comment type="cofactor">
    <cofactor evidence="1">
        <name>FAD</name>
        <dbReference type="ChEBI" id="CHEBI:57692"/>
    </cofactor>
</comment>
<proteinExistence type="inferred from homology"/>
<organism evidence="7 8">
    <name type="scientific">Nicoliella lavandulae</name>
    <dbReference type="NCBI Taxonomy" id="3082954"/>
    <lineage>
        <taxon>Bacteria</taxon>
        <taxon>Bacillati</taxon>
        <taxon>Bacillota</taxon>
        <taxon>Bacilli</taxon>
        <taxon>Lactobacillales</taxon>
        <taxon>Lactobacillaceae</taxon>
        <taxon>Nicoliella</taxon>
    </lineage>
</organism>
<dbReference type="PIRSF" id="PIRSF000350">
    <property type="entry name" value="Mercury_reductase_MerA"/>
    <property type="match status" value="1"/>
</dbReference>
<comment type="similarity">
    <text evidence="2">Belongs to the class-I pyridine nucleotide-disulfide oxidoreductase family.</text>
</comment>
<dbReference type="EC" id="1.-.-.-" evidence="7"/>
<sequence>MQNSQYDYDVMFIGAGHASDGASLLVKNGYKVAKIEANRVGGTCANWACNAKVVLDGAVELARTQERLSKIAQGDLKLSWDANMEHKHEVIRPLDKKMEQRFVNAGIDVIRGWATLKDAHTVDIDGKQYTSDKFVIATGLHPNQLDIPGTELGHDSKDFLDLEPLPSRMTIIGSGYISMEFATIANAFGSNVTVMMHGDRALRKFHVPYVDKVIKDLERRGVKFIPNANVSAFSKDDDQYYVEYGDGQKLATDWILDATGRNPNLTGYGLDELGIEYTKHGVTVNDKLQTNIPNIFAAGDVANTDKPKLTPTATHHSNYIAHFIMGDTNAAMKPYIIPTVTFTSPRIAEAGVSIEEAKAHPDQYTLVENDVTGAWFRQITQDKIADQALIFDKDDHLVGATEVSEEAEDFINGLLPAIALKLNREQREQLAPLFPSIMHEGWKNLI</sequence>
<dbReference type="Gene3D" id="3.50.50.60">
    <property type="entry name" value="FAD/NAD(P)-binding domain"/>
    <property type="match status" value="1"/>
</dbReference>
<dbReference type="SUPFAM" id="SSF51905">
    <property type="entry name" value="FAD/NAD(P)-binding domain"/>
    <property type="match status" value="1"/>
</dbReference>
<accession>A0ABU8SJJ6</accession>
<keyword evidence="8" id="KW-1185">Reference proteome</keyword>
<gene>
    <name evidence="7" type="ORF">R4146_01920</name>
</gene>
<dbReference type="InterPro" id="IPR036188">
    <property type="entry name" value="FAD/NAD-bd_sf"/>
</dbReference>
<keyword evidence="7" id="KW-0560">Oxidoreductase</keyword>
<reference evidence="7 8" key="1">
    <citation type="submission" date="2023-10" db="EMBL/GenBank/DDBJ databases">
        <title>Nicoliella lavandulae sp. nov. isolated from Lavandula angustifolia flowers.</title>
        <authorList>
            <person name="Alcantara C."/>
            <person name="Zuniga M."/>
            <person name="Landete J.M."/>
            <person name="Monedero V."/>
        </authorList>
    </citation>
    <scope>NUCLEOTIDE SEQUENCE [LARGE SCALE GENOMIC DNA]</scope>
    <source>
        <strain evidence="7 8">Es01</strain>
    </source>
</reference>
<protein>
    <submittedName>
        <fullName evidence="7">NAD(P)/FAD-dependent oxidoreductase</fullName>
        <ecNumber evidence="7">1.-.-.-</ecNumber>
    </submittedName>
</protein>
<dbReference type="PANTHER" id="PTHR43014:SF5">
    <property type="entry name" value="GLUTATHIONE REDUCTASE (NADPH)"/>
    <property type="match status" value="1"/>
</dbReference>
<evidence type="ECO:0000256" key="3">
    <source>
        <dbReference type="ARBA" id="ARBA00022630"/>
    </source>
</evidence>
<evidence type="ECO:0000259" key="5">
    <source>
        <dbReference type="Pfam" id="PF02852"/>
    </source>
</evidence>
<evidence type="ECO:0000256" key="4">
    <source>
        <dbReference type="ARBA" id="ARBA00022827"/>
    </source>
</evidence>
<evidence type="ECO:0000313" key="7">
    <source>
        <dbReference type="EMBL" id="MEJ6399939.1"/>
    </source>
</evidence>
<dbReference type="InterPro" id="IPR001100">
    <property type="entry name" value="Pyr_nuc-diS_OxRdtase"/>
</dbReference>
<dbReference type="PRINTS" id="PR00368">
    <property type="entry name" value="FADPNR"/>
</dbReference>
<dbReference type="PANTHER" id="PTHR43014">
    <property type="entry name" value="MERCURIC REDUCTASE"/>
    <property type="match status" value="1"/>
</dbReference>
<dbReference type="InterPro" id="IPR016156">
    <property type="entry name" value="FAD/NAD-linked_Rdtase_dimer_sf"/>
</dbReference>
<dbReference type="InterPro" id="IPR004099">
    <property type="entry name" value="Pyr_nucl-diS_OxRdtase_dimer"/>
</dbReference>
<dbReference type="Pfam" id="PF02852">
    <property type="entry name" value="Pyr_redox_dim"/>
    <property type="match status" value="1"/>
</dbReference>
<dbReference type="InterPro" id="IPR023753">
    <property type="entry name" value="FAD/NAD-binding_dom"/>
</dbReference>
<evidence type="ECO:0000256" key="2">
    <source>
        <dbReference type="ARBA" id="ARBA00007532"/>
    </source>
</evidence>
<comment type="caution">
    <text evidence="7">The sequence shown here is derived from an EMBL/GenBank/DDBJ whole genome shotgun (WGS) entry which is preliminary data.</text>
</comment>
<keyword evidence="3" id="KW-0285">Flavoprotein</keyword>
<feature type="domain" description="FAD/NAD(P)-binding" evidence="6">
    <location>
        <begin position="8"/>
        <end position="315"/>
    </location>
</feature>
<dbReference type="GO" id="GO:0016491">
    <property type="term" value="F:oxidoreductase activity"/>
    <property type="evidence" value="ECO:0007669"/>
    <property type="project" value="UniProtKB-KW"/>
</dbReference>
<evidence type="ECO:0000259" key="6">
    <source>
        <dbReference type="Pfam" id="PF07992"/>
    </source>
</evidence>
<dbReference type="Proteomes" id="UP001370590">
    <property type="component" value="Unassembled WGS sequence"/>
</dbReference>
<dbReference type="EMBL" id="JAWMWH010000001">
    <property type="protein sequence ID" value="MEJ6399939.1"/>
    <property type="molecule type" value="Genomic_DNA"/>
</dbReference>
<dbReference type="Pfam" id="PF07992">
    <property type="entry name" value="Pyr_redox_2"/>
    <property type="match status" value="1"/>
</dbReference>
<evidence type="ECO:0000313" key="8">
    <source>
        <dbReference type="Proteomes" id="UP001370590"/>
    </source>
</evidence>
<dbReference type="RefSeq" id="WP_339959769.1">
    <property type="nucleotide sequence ID" value="NZ_JAWMWH010000001.1"/>
</dbReference>
<dbReference type="SUPFAM" id="SSF55424">
    <property type="entry name" value="FAD/NAD-linked reductases, dimerisation (C-terminal) domain"/>
    <property type="match status" value="1"/>
</dbReference>
<evidence type="ECO:0000256" key="1">
    <source>
        <dbReference type="ARBA" id="ARBA00001974"/>
    </source>
</evidence>
<name>A0ABU8SJJ6_9LACO</name>
<feature type="domain" description="Pyridine nucleotide-disulphide oxidoreductase dimerisation" evidence="5">
    <location>
        <begin position="337"/>
        <end position="436"/>
    </location>
</feature>
<dbReference type="PRINTS" id="PR00411">
    <property type="entry name" value="PNDRDTASEI"/>
</dbReference>